<keyword evidence="1" id="KW-1133">Transmembrane helix</keyword>
<feature type="transmembrane region" description="Helical" evidence="1">
    <location>
        <begin position="363"/>
        <end position="383"/>
    </location>
</feature>
<reference evidence="3" key="1">
    <citation type="submission" date="2016-10" db="EMBL/GenBank/DDBJ databases">
        <authorList>
            <person name="Varghese N."/>
            <person name="Submissions S."/>
        </authorList>
    </citation>
    <scope>NUCLEOTIDE SEQUENCE [LARGE SCALE GENOMIC DNA]</scope>
    <source>
        <strain evidence="3">DSM 2179</strain>
    </source>
</reference>
<dbReference type="RefSeq" id="WP_091834002.1">
    <property type="nucleotide sequence ID" value="NZ_FNZK01000018.1"/>
</dbReference>
<keyword evidence="3" id="KW-1185">Reference proteome</keyword>
<dbReference type="InterPro" id="IPR027463">
    <property type="entry name" value="AcrB_DN_DC_subdom"/>
</dbReference>
<feature type="transmembrane region" description="Helical" evidence="1">
    <location>
        <begin position="337"/>
        <end position="356"/>
    </location>
</feature>
<keyword evidence="1" id="KW-0472">Membrane</keyword>
<dbReference type="Proteomes" id="UP000199662">
    <property type="component" value="Unassembled WGS sequence"/>
</dbReference>
<feature type="transmembrane region" description="Helical" evidence="1">
    <location>
        <begin position="987"/>
        <end position="1013"/>
    </location>
</feature>
<dbReference type="SUPFAM" id="SSF82714">
    <property type="entry name" value="Multidrug efflux transporter AcrB TolC docking domain, DN and DC subdomains"/>
    <property type="match status" value="2"/>
</dbReference>
<dbReference type="Gene3D" id="3.30.2090.10">
    <property type="entry name" value="Multidrug efflux transporter AcrB TolC docking domain, DN and DC subdomains"/>
    <property type="match status" value="2"/>
</dbReference>
<protein>
    <submittedName>
        <fullName evidence="2">Multidrug efflux pump subunit AcrB</fullName>
    </submittedName>
</protein>
<dbReference type="Gene3D" id="3.30.70.1440">
    <property type="entry name" value="Multidrug efflux transporter AcrB pore domain"/>
    <property type="match status" value="1"/>
</dbReference>
<feature type="transmembrane region" description="Helical" evidence="1">
    <location>
        <begin position="961"/>
        <end position="981"/>
    </location>
</feature>
<dbReference type="PRINTS" id="PR00702">
    <property type="entry name" value="ACRIFLAVINRP"/>
</dbReference>
<dbReference type="GO" id="GO:0005886">
    <property type="term" value="C:plasma membrane"/>
    <property type="evidence" value="ECO:0007669"/>
    <property type="project" value="TreeGrafter"/>
</dbReference>
<dbReference type="Pfam" id="PF00873">
    <property type="entry name" value="ACR_tran"/>
    <property type="match status" value="1"/>
</dbReference>
<dbReference type="AlphaFoldDB" id="A0A1H7C046"/>
<keyword evidence="1" id="KW-0812">Transmembrane</keyword>
<organism evidence="2 3">
    <name type="scientific">Propionispira arboris</name>
    <dbReference type="NCBI Taxonomy" id="84035"/>
    <lineage>
        <taxon>Bacteria</taxon>
        <taxon>Bacillati</taxon>
        <taxon>Bacillota</taxon>
        <taxon>Negativicutes</taxon>
        <taxon>Selenomonadales</taxon>
        <taxon>Selenomonadaceae</taxon>
        <taxon>Propionispira</taxon>
    </lineage>
</organism>
<feature type="transmembrane region" description="Helical" evidence="1">
    <location>
        <begin position="430"/>
        <end position="453"/>
    </location>
</feature>
<evidence type="ECO:0000313" key="3">
    <source>
        <dbReference type="Proteomes" id="UP000199662"/>
    </source>
</evidence>
<dbReference type="EMBL" id="FNZK01000018">
    <property type="protein sequence ID" value="SEJ82644.1"/>
    <property type="molecule type" value="Genomic_DNA"/>
</dbReference>
<evidence type="ECO:0000256" key="1">
    <source>
        <dbReference type="SAM" id="Phobius"/>
    </source>
</evidence>
<dbReference type="Gene3D" id="3.30.70.1320">
    <property type="entry name" value="Multidrug efflux transporter AcrB pore domain like"/>
    <property type="match status" value="1"/>
</dbReference>
<accession>A0A1H7C046</accession>
<dbReference type="PANTHER" id="PTHR32063">
    <property type="match status" value="1"/>
</dbReference>
<dbReference type="GO" id="GO:0042910">
    <property type="term" value="F:xenobiotic transmembrane transporter activity"/>
    <property type="evidence" value="ECO:0007669"/>
    <property type="project" value="TreeGrafter"/>
</dbReference>
<feature type="transmembrane region" description="Helical" evidence="1">
    <location>
        <begin position="860"/>
        <end position="879"/>
    </location>
</feature>
<dbReference type="SUPFAM" id="SSF82866">
    <property type="entry name" value="Multidrug efflux transporter AcrB transmembrane domain"/>
    <property type="match status" value="2"/>
</dbReference>
<evidence type="ECO:0000313" key="2">
    <source>
        <dbReference type="EMBL" id="SEJ82644.1"/>
    </source>
</evidence>
<feature type="transmembrane region" description="Helical" evidence="1">
    <location>
        <begin position="886"/>
        <end position="906"/>
    </location>
</feature>
<sequence length="1019" mass="112962">MKNFNLAAWALKHKQFIYFFIALFFTTGIFTYINLGRMEDPDFTIKQMVVSVSWPGATALQMEEQVTDKIEKKLQDLPGLDYVQSYSNPGQSVIYVNLKDAVPKKEIRSKWLEARNMVNDMASTLPTGVQPPQFNDHIDEVYGIVYALTSDGYTYEEMREASEKIRRIILDVPTVRRVQLIGTQTENIYIEIENSKMAQLGIDPALITNTIQAQNAMAPTGMLQTKTDDVYLRLSGMFERADDILTLPITANGRTLRIKDIAKVTRSYAEPTDPKFFYNGQPAIGITVAMEPGENILKLGKNLETTMSQIKKELPAGFEIHQTVNQPHIVESSISEFVKSLAEAILIIFIVSFISLGIRSGLVVALCIPLVLAIVFTVMYMMNIELQRVSLGALIIALGLLVDDAMIVIEMMAVKLEQGMDRIGAASHAYSVTAFPMLTGTLITCAGFIPVGFAQGSASEFCSSIFTVITIALIASWIVAAMVTPLFGYLLIKPPHKETTKKEHTVYNLKIYALFRQALSWCLTHQKIVLTTTVIVFIASLSLFGMIKEEFFPASTRSELIVQLKLQEGASLKNTETVANEFAQQLQDDPLIDYYTYHVGEGAPRFVLTFDPTLNKTNFAEFVIVAKDTDARSKLNTKLGKLLANDFPNVQVHTKVISTGTSADYPVMLRVEGYDHDKVRAIAKQVETTMIDNPCTKNVSMNWNEKSKIMQLNVDQDKARILGITSEALASTLQTELSGTSITEFREKDRTIPMIFRFDTKSRNDPSVIKDLSIHIGNGKYVPLDQIATIKFATEDNLIYRRNLKPTVTVRAEIKPGASGAEITQQVYKNLRSVREGLPAGYSIKYDGATEESAKATKMLLAPIPAMIITIMILLMLQLQNISKMILALLTAPLGMIGVAIGLFVTGKPIGFAVQLGMLALSGIIMRNSIILIDQIDQHIAAGENLWDAITNATLTRLRPILLTAAAAILAMIPLVSNLFWGPMAVAIGSGLFFATILTLLVLPVMYAVWYIMNSKHKF</sequence>
<dbReference type="PANTHER" id="PTHR32063:SF18">
    <property type="entry name" value="CATION EFFLUX SYSTEM PROTEIN"/>
    <property type="match status" value="1"/>
</dbReference>
<dbReference type="SUPFAM" id="SSF82693">
    <property type="entry name" value="Multidrug efflux transporter AcrB pore domain, PN1, PN2, PC1 and PC2 subdomains"/>
    <property type="match status" value="3"/>
</dbReference>
<dbReference type="Gene3D" id="3.30.70.1430">
    <property type="entry name" value="Multidrug efflux transporter AcrB pore domain"/>
    <property type="match status" value="2"/>
</dbReference>
<gene>
    <name evidence="2" type="ORF">SAMN05660742_11887</name>
</gene>
<name>A0A1H7C046_9FIRM</name>
<dbReference type="InterPro" id="IPR001036">
    <property type="entry name" value="Acrflvin-R"/>
</dbReference>
<feature type="transmembrane region" description="Helical" evidence="1">
    <location>
        <begin position="16"/>
        <end position="35"/>
    </location>
</feature>
<dbReference type="Gene3D" id="1.20.1640.10">
    <property type="entry name" value="Multidrug efflux transporter AcrB transmembrane domain"/>
    <property type="match status" value="2"/>
</dbReference>
<feature type="transmembrane region" description="Helical" evidence="1">
    <location>
        <begin position="465"/>
        <end position="492"/>
    </location>
</feature>
<dbReference type="STRING" id="84035.SAMN05660742_11887"/>
<proteinExistence type="predicted"/>
<feature type="transmembrane region" description="Helical" evidence="1">
    <location>
        <begin position="912"/>
        <end position="933"/>
    </location>
</feature>
<feature type="transmembrane region" description="Helical" evidence="1">
    <location>
        <begin position="389"/>
        <end position="409"/>
    </location>
</feature>
<feature type="transmembrane region" description="Helical" evidence="1">
    <location>
        <begin position="528"/>
        <end position="547"/>
    </location>
</feature>